<feature type="region of interest" description="Disordered" evidence="5">
    <location>
        <begin position="167"/>
        <end position="187"/>
    </location>
</feature>
<dbReference type="InterPro" id="IPR001005">
    <property type="entry name" value="SANT/Myb"/>
</dbReference>
<dbReference type="InterPro" id="IPR017930">
    <property type="entry name" value="Myb_dom"/>
</dbReference>
<evidence type="ECO:0000259" key="7">
    <source>
        <dbReference type="PROSITE" id="PS51294"/>
    </source>
</evidence>
<dbReference type="SUPFAM" id="SSF46689">
    <property type="entry name" value="Homeodomain-like"/>
    <property type="match status" value="1"/>
</dbReference>
<keyword evidence="3" id="KW-0238">DNA-binding</keyword>
<evidence type="ECO:0000313" key="9">
    <source>
        <dbReference type="Proteomes" id="UP000823775"/>
    </source>
</evidence>
<dbReference type="PROSITE" id="PS51294">
    <property type="entry name" value="HTH_MYB"/>
    <property type="match status" value="1"/>
</dbReference>
<dbReference type="CDD" id="cd00167">
    <property type="entry name" value="SANT"/>
    <property type="match status" value="1"/>
</dbReference>
<proteinExistence type="predicted"/>
<dbReference type="PANTHER" id="PTHR47994:SF5">
    <property type="entry name" value="F14D16.11-RELATED"/>
    <property type="match status" value="1"/>
</dbReference>
<dbReference type="PROSITE" id="PS50090">
    <property type="entry name" value="MYB_LIKE"/>
    <property type="match status" value="1"/>
</dbReference>
<sequence length="201" mass="23056">MQEELQTEVAELSKATYQERWSLIAGRLPGRTANDVKNYWNTHFQKKFNNNIGRPLHHQKISNKCSGITKNEIIRPQPRNFSNPEKNVSYRCNNKSMITNAVDKDEGNKEIVVNICEKPRGETTSSSMDDHGVQWWTSLLGNCNEIEEEEAAVTNYEKTPTLLMHEEISPPLNGEGDSMQQGQTDDWDDFSVDIDLWNLLD</sequence>
<gene>
    <name evidence="8" type="ORF">HAX54_043166</name>
</gene>
<name>A0ABS8W2W8_DATST</name>
<dbReference type="Proteomes" id="UP000823775">
    <property type="component" value="Unassembled WGS sequence"/>
</dbReference>
<evidence type="ECO:0000256" key="4">
    <source>
        <dbReference type="ARBA" id="ARBA00023242"/>
    </source>
</evidence>
<evidence type="ECO:0000313" key="8">
    <source>
        <dbReference type="EMBL" id="MCE2055671.1"/>
    </source>
</evidence>
<feature type="domain" description="Myb-like" evidence="6">
    <location>
        <begin position="1"/>
        <end position="44"/>
    </location>
</feature>
<dbReference type="Pfam" id="PF00249">
    <property type="entry name" value="Myb_DNA-binding"/>
    <property type="match status" value="1"/>
</dbReference>
<dbReference type="InterPro" id="IPR009057">
    <property type="entry name" value="Homeodomain-like_sf"/>
</dbReference>
<feature type="domain" description="HTH myb-type" evidence="7">
    <location>
        <begin position="20"/>
        <end position="48"/>
    </location>
</feature>
<evidence type="ECO:0000259" key="6">
    <source>
        <dbReference type="PROSITE" id="PS50090"/>
    </source>
</evidence>
<evidence type="ECO:0000256" key="1">
    <source>
        <dbReference type="ARBA" id="ARBA00004123"/>
    </source>
</evidence>
<comment type="caution">
    <text evidence="8">The sequence shown here is derived from an EMBL/GenBank/DDBJ whole genome shotgun (WGS) entry which is preliminary data.</text>
</comment>
<comment type="subcellular location">
    <subcellularLocation>
        <location evidence="1">Nucleus</location>
    </subcellularLocation>
</comment>
<evidence type="ECO:0000256" key="3">
    <source>
        <dbReference type="ARBA" id="ARBA00023125"/>
    </source>
</evidence>
<dbReference type="PANTHER" id="PTHR47994">
    <property type="entry name" value="F14D16.11-RELATED"/>
    <property type="match status" value="1"/>
</dbReference>
<dbReference type="Gene3D" id="1.10.10.60">
    <property type="entry name" value="Homeodomain-like"/>
    <property type="match status" value="1"/>
</dbReference>
<protein>
    <submittedName>
        <fullName evidence="8">Uncharacterized protein</fullName>
    </submittedName>
</protein>
<keyword evidence="2" id="KW-0677">Repeat</keyword>
<dbReference type="EMBL" id="JACEIK010006430">
    <property type="protein sequence ID" value="MCE2055671.1"/>
    <property type="molecule type" value="Genomic_DNA"/>
</dbReference>
<dbReference type="InterPro" id="IPR015495">
    <property type="entry name" value="Myb_TF_plants"/>
</dbReference>
<evidence type="ECO:0000256" key="5">
    <source>
        <dbReference type="SAM" id="MobiDB-lite"/>
    </source>
</evidence>
<evidence type="ECO:0000256" key="2">
    <source>
        <dbReference type="ARBA" id="ARBA00022737"/>
    </source>
</evidence>
<organism evidence="8 9">
    <name type="scientific">Datura stramonium</name>
    <name type="common">Jimsonweed</name>
    <name type="synonym">Common thornapple</name>
    <dbReference type="NCBI Taxonomy" id="4076"/>
    <lineage>
        <taxon>Eukaryota</taxon>
        <taxon>Viridiplantae</taxon>
        <taxon>Streptophyta</taxon>
        <taxon>Embryophyta</taxon>
        <taxon>Tracheophyta</taxon>
        <taxon>Spermatophyta</taxon>
        <taxon>Magnoliopsida</taxon>
        <taxon>eudicotyledons</taxon>
        <taxon>Gunneridae</taxon>
        <taxon>Pentapetalae</taxon>
        <taxon>asterids</taxon>
        <taxon>lamiids</taxon>
        <taxon>Solanales</taxon>
        <taxon>Solanaceae</taxon>
        <taxon>Solanoideae</taxon>
        <taxon>Datureae</taxon>
        <taxon>Datura</taxon>
    </lineage>
</organism>
<keyword evidence="9" id="KW-1185">Reference proteome</keyword>
<keyword evidence="4" id="KW-0539">Nucleus</keyword>
<reference evidence="8 9" key="1">
    <citation type="journal article" date="2021" name="BMC Genomics">
        <title>Datura genome reveals duplications of psychoactive alkaloid biosynthetic genes and high mutation rate following tissue culture.</title>
        <authorList>
            <person name="Rajewski A."/>
            <person name="Carter-House D."/>
            <person name="Stajich J."/>
            <person name="Litt A."/>
        </authorList>
    </citation>
    <scope>NUCLEOTIDE SEQUENCE [LARGE SCALE GENOMIC DNA]</scope>
    <source>
        <strain evidence="8">AR-01</strain>
    </source>
</reference>
<accession>A0ABS8W2W8</accession>